<dbReference type="Pfam" id="PF02120">
    <property type="entry name" value="Flg_hook"/>
    <property type="match status" value="1"/>
</dbReference>
<dbReference type="Gene3D" id="3.30.750.140">
    <property type="match status" value="1"/>
</dbReference>
<dbReference type="InterPro" id="IPR038610">
    <property type="entry name" value="FliK-like_C_sf"/>
</dbReference>
<feature type="domain" description="Flagellar hook-length control protein-like C-terminal" evidence="2">
    <location>
        <begin position="228"/>
        <end position="309"/>
    </location>
</feature>
<evidence type="ECO:0000256" key="1">
    <source>
        <dbReference type="SAM" id="MobiDB-lite"/>
    </source>
</evidence>
<dbReference type="EMBL" id="JBANDX010000018">
    <property type="protein sequence ID" value="MEL0610339.1"/>
    <property type="molecule type" value="Genomic_DNA"/>
</dbReference>
<keyword evidence="4" id="KW-1185">Reference proteome</keyword>
<comment type="caution">
    <text evidence="3">The sequence shown here is derived from an EMBL/GenBank/DDBJ whole genome shotgun (WGS) entry which is preliminary data.</text>
</comment>
<dbReference type="PANTHER" id="PTHR37533">
    <property type="entry name" value="FLAGELLAR HOOK-LENGTH CONTROL PROTEIN"/>
    <property type="match status" value="1"/>
</dbReference>
<dbReference type="Proteomes" id="UP001377160">
    <property type="component" value="Unassembled WGS sequence"/>
</dbReference>
<accession>A0ABU9FVT4</accession>
<name>A0ABU9FVT4_9VIBR</name>
<dbReference type="PANTHER" id="PTHR37533:SF2">
    <property type="entry name" value="FLAGELLAR HOOK-LENGTH CONTROL PROTEIN"/>
    <property type="match status" value="1"/>
</dbReference>
<dbReference type="InterPro" id="IPR052563">
    <property type="entry name" value="FliK"/>
</dbReference>
<evidence type="ECO:0000313" key="4">
    <source>
        <dbReference type="Proteomes" id="UP001377160"/>
    </source>
</evidence>
<keyword evidence="3" id="KW-0282">Flagellum</keyword>
<evidence type="ECO:0000313" key="3">
    <source>
        <dbReference type="EMBL" id="MEL0610339.1"/>
    </source>
</evidence>
<reference evidence="3 4" key="1">
    <citation type="submission" date="2024-02" db="EMBL/GenBank/DDBJ databases">
        <title>Bacteria isolated from the canopy kelp, Nereocystis luetkeana.</title>
        <authorList>
            <person name="Pfister C.A."/>
            <person name="Younker I.T."/>
            <person name="Light S.H."/>
        </authorList>
    </citation>
    <scope>NUCLEOTIDE SEQUENCE [LARGE SCALE GENOMIC DNA]</scope>
    <source>
        <strain evidence="3 4">TI.1.15</strain>
    </source>
</reference>
<gene>
    <name evidence="3" type="ORF">V8Z71_18655</name>
</gene>
<keyword evidence="3" id="KW-0966">Cell projection</keyword>
<dbReference type="CDD" id="cd17470">
    <property type="entry name" value="T3SS_Flik_C"/>
    <property type="match status" value="1"/>
</dbReference>
<dbReference type="RefSeq" id="WP_341635787.1">
    <property type="nucleotide sequence ID" value="NZ_JBANDX010000018.1"/>
</dbReference>
<dbReference type="InterPro" id="IPR021136">
    <property type="entry name" value="Flagellar_hook_control-like_C"/>
</dbReference>
<organism evidence="3 4">
    <name type="scientific">Vibrio echinoideorum</name>
    <dbReference type="NCBI Taxonomy" id="2100116"/>
    <lineage>
        <taxon>Bacteria</taxon>
        <taxon>Pseudomonadati</taxon>
        <taxon>Pseudomonadota</taxon>
        <taxon>Gammaproteobacteria</taxon>
        <taxon>Vibrionales</taxon>
        <taxon>Vibrionaceae</taxon>
        <taxon>Vibrio</taxon>
    </lineage>
</organism>
<keyword evidence="3" id="KW-0969">Cilium</keyword>
<sequence>MENIISGSSSKAVTQLESKITNSDIHSLNTGNFNEIFIDSELLSLDSKTIVIQNPDEESNKSESESELEVESELTEEYTYVDVIDEGNRVLNELGNANKLLVNGSTEKSVPLKSEPTVENEIKKSSKHLEKNTIIDEQKFSGKVEFSLVNHRLIPDVPSLKHQETEANLVRRSLHPLEISEEKKVDFDLVPQVPGLSSTQKVVYVSPTEQPMLNHDVNENIKKQILEKVQISVDKNLKNIDIRLDPPELGKVNIRLTSHNDTTSIHFVVSNPNTKELIEMTLHRVRDLLANSGVSIDQATVQQQSSDNSNTNSNGEQHGGWASDHSAIQDDENITSLDVLLEADSGHIDFYA</sequence>
<feature type="region of interest" description="Disordered" evidence="1">
    <location>
        <begin position="300"/>
        <end position="324"/>
    </location>
</feature>
<feature type="compositionally biased region" description="Low complexity" evidence="1">
    <location>
        <begin position="302"/>
        <end position="314"/>
    </location>
</feature>
<protein>
    <submittedName>
        <fullName evidence="3">Flagellar hook-length control protein FliK</fullName>
    </submittedName>
</protein>
<evidence type="ECO:0000259" key="2">
    <source>
        <dbReference type="Pfam" id="PF02120"/>
    </source>
</evidence>
<proteinExistence type="predicted"/>